<organism evidence="12 13">
    <name type="scientific">Caldalkalibacillus horti</name>
    <dbReference type="NCBI Taxonomy" id="77523"/>
    <lineage>
        <taxon>Bacteria</taxon>
        <taxon>Bacillati</taxon>
        <taxon>Bacillota</taxon>
        <taxon>Bacilli</taxon>
        <taxon>Bacillales</taxon>
        <taxon>Bacillaceae</taxon>
        <taxon>Caldalkalibacillus</taxon>
    </lineage>
</organism>
<dbReference type="InterPro" id="IPR010139">
    <property type="entry name" value="Imidazole-glycPsynth_HisH"/>
</dbReference>
<evidence type="ECO:0000313" key="13">
    <source>
        <dbReference type="Proteomes" id="UP001235840"/>
    </source>
</evidence>
<feature type="active site" evidence="10">
    <location>
        <position position="189"/>
    </location>
</feature>
<dbReference type="SUPFAM" id="SSF52317">
    <property type="entry name" value="Class I glutamine amidotransferase-like"/>
    <property type="match status" value="1"/>
</dbReference>
<keyword evidence="12" id="KW-0808">Transferase</keyword>
<dbReference type="EMBL" id="JAUSTY010000019">
    <property type="protein sequence ID" value="MDQ0167690.1"/>
    <property type="molecule type" value="Genomic_DNA"/>
</dbReference>
<dbReference type="Proteomes" id="UP001235840">
    <property type="component" value="Unassembled WGS sequence"/>
</dbReference>
<keyword evidence="7 10" id="KW-0456">Lyase</keyword>
<comment type="catalytic activity">
    <reaction evidence="8 10">
        <text>5-[(5-phospho-1-deoxy-D-ribulos-1-ylimino)methylamino]-1-(5-phospho-beta-D-ribosyl)imidazole-4-carboxamide + L-glutamine = D-erythro-1-(imidazol-4-yl)glycerol 3-phosphate + 5-amino-1-(5-phospho-beta-D-ribosyl)imidazole-4-carboxamide + L-glutamate + H(+)</text>
        <dbReference type="Rhea" id="RHEA:24793"/>
        <dbReference type="ChEBI" id="CHEBI:15378"/>
        <dbReference type="ChEBI" id="CHEBI:29985"/>
        <dbReference type="ChEBI" id="CHEBI:58278"/>
        <dbReference type="ChEBI" id="CHEBI:58359"/>
        <dbReference type="ChEBI" id="CHEBI:58475"/>
        <dbReference type="ChEBI" id="CHEBI:58525"/>
        <dbReference type="EC" id="4.3.2.10"/>
    </reaction>
</comment>
<feature type="active site" evidence="10">
    <location>
        <position position="191"/>
    </location>
</feature>
<dbReference type="InterPro" id="IPR017926">
    <property type="entry name" value="GATASE"/>
</dbReference>
<proteinExistence type="inferred from homology"/>
<evidence type="ECO:0000256" key="6">
    <source>
        <dbReference type="ARBA" id="ARBA00023102"/>
    </source>
</evidence>
<dbReference type="PANTHER" id="PTHR42701:SF1">
    <property type="entry name" value="IMIDAZOLE GLYCEROL PHOSPHATE SYNTHASE SUBUNIT HISH"/>
    <property type="match status" value="1"/>
</dbReference>
<keyword evidence="13" id="KW-1185">Reference proteome</keyword>
<feature type="domain" description="Glutamine amidotransferase" evidence="11">
    <location>
        <begin position="4"/>
        <end position="204"/>
    </location>
</feature>
<dbReference type="PROSITE" id="PS51273">
    <property type="entry name" value="GATASE_TYPE_1"/>
    <property type="match status" value="1"/>
</dbReference>
<gene>
    <name evidence="10" type="primary">hisH</name>
    <name evidence="12" type="ORF">J2S11_003617</name>
</gene>
<evidence type="ECO:0000256" key="9">
    <source>
        <dbReference type="ARBA" id="ARBA00049534"/>
    </source>
</evidence>
<name>A0ABT9W3J6_9BACI</name>
<dbReference type="EC" id="3.5.1.2" evidence="10"/>
<comment type="catalytic activity">
    <reaction evidence="9 10">
        <text>L-glutamine + H2O = L-glutamate + NH4(+)</text>
        <dbReference type="Rhea" id="RHEA:15889"/>
        <dbReference type="ChEBI" id="CHEBI:15377"/>
        <dbReference type="ChEBI" id="CHEBI:28938"/>
        <dbReference type="ChEBI" id="CHEBI:29985"/>
        <dbReference type="ChEBI" id="CHEBI:58359"/>
        <dbReference type="EC" id="3.5.1.2"/>
    </reaction>
</comment>
<dbReference type="CDD" id="cd01748">
    <property type="entry name" value="GATase1_IGP_Synthase"/>
    <property type="match status" value="1"/>
</dbReference>
<protein>
    <recommendedName>
        <fullName evidence="10">Imidazole glycerol phosphate synthase subunit HisH</fullName>
        <ecNumber evidence="10">4.3.2.10</ecNumber>
    </recommendedName>
    <alternativeName>
        <fullName evidence="10">IGP synthase glutaminase subunit</fullName>
        <ecNumber evidence="10">3.5.1.2</ecNumber>
    </alternativeName>
    <alternativeName>
        <fullName evidence="10">IGP synthase subunit HisH</fullName>
    </alternativeName>
    <alternativeName>
        <fullName evidence="10">ImGP synthase subunit HisH</fullName>
        <shortName evidence="10">IGPS subunit HisH</shortName>
    </alternativeName>
</protein>
<dbReference type="Pfam" id="PF00117">
    <property type="entry name" value="GATase"/>
    <property type="match status" value="1"/>
</dbReference>
<comment type="subunit">
    <text evidence="2 10">Heterodimer of HisH and HisF.</text>
</comment>
<dbReference type="PROSITE" id="PS51274">
    <property type="entry name" value="GATASE_COBBQ"/>
    <property type="match status" value="1"/>
</dbReference>
<dbReference type="Gene3D" id="3.40.50.880">
    <property type="match status" value="1"/>
</dbReference>
<dbReference type="EC" id="4.3.2.10" evidence="10"/>
<comment type="subcellular location">
    <subcellularLocation>
        <location evidence="10">Cytoplasm</location>
    </subcellularLocation>
</comment>
<accession>A0ABT9W3J6</accession>
<evidence type="ECO:0000256" key="8">
    <source>
        <dbReference type="ARBA" id="ARBA00047838"/>
    </source>
</evidence>
<evidence type="ECO:0000313" key="12">
    <source>
        <dbReference type="EMBL" id="MDQ0167690.1"/>
    </source>
</evidence>
<evidence type="ECO:0000256" key="2">
    <source>
        <dbReference type="ARBA" id="ARBA00011152"/>
    </source>
</evidence>
<sequence>MIAIIDYGMGNLHSVSKALERLGFDYFISGVPAELAKADALLLPGVGSFKDAMESLHQSGLTTFIQGWAVSEKPLLGICLGMQLLFEESEENGQSLGLALLPGKVQRFSGETEAGYSYKVPHMGWNNLNIKDTDHALFQALEGAEGYVYFVHSYVVHADNEEDVLATSSYYGEVPAVVGRGSVLGMQFHPEKSSAVGMRLLQNFGEMVQKAGVGR</sequence>
<evidence type="ECO:0000256" key="1">
    <source>
        <dbReference type="ARBA" id="ARBA00005091"/>
    </source>
</evidence>
<evidence type="ECO:0000256" key="10">
    <source>
        <dbReference type="HAMAP-Rule" id="MF_00278"/>
    </source>
</evidence>
<dbReference type="PIRSF" id="PIRSF000495">
    <property type="entry name" value="Amidotransf_hisH"/>
    <property type="match status" value="1"/>
</dbReference>
<keyword evidence="4 10" id="KW-0378">Hydrolase</keyword>
<comment type="caution">
    <text evidence="12">The sequence shown here is derived from an EMBL/GenBank/DDBJ whole genome shotgun (WGS) entry which is preliminary data.</text>
</comment>
<evidence type="ECO:0000256" key="3">
    <source>
        <dbReference type="ARBA" id="ARBA00022605"/>
    </source>
</evidence>
<keyword evidence="5 10" id="KW-0315">Glutamine amidotransferase</keyword>
<keyword evidence="12" id="KW-0328">Glycosyltransferase</keyword>
<dbReference type="RefSeq" id="WP_307396807.1">
    <property type="nucleotide sequence ID" value="NZ_BAAADK010000006.1"/>
</dbReference>
<evidence type="ECO:0000259" key="11">
    <source>
        <dbReference type="Pfam" id="PF00117"/>
    </source>
</evidence>
<evidence type="ECO:0000256" key="4">
    <source>
        <dbReference type="ARBA" id="ARBA00022801"/>
    </source>
</evidence>
<dbReference type="InterPro" id="IPR029062">
    <property type="entry name" value="Class_I_gatase-like"/>
</dbReference>
<keyword evidence="6 10" id="KW-0368">Histidine biosynthesis</keyword>
<evidence type="ECO:0000256" key="7">
    <source>
        <dbReference type="ARBA" id="ARBA00023239"/>
    </source>
</evidence>
<evidence type="ECO:0000256" key="5">
    <source>
        <dbReference type="ARBA" id="ARBA00022962"/>
    </source>
</evidence>
<dbReference type="PANTHER" id="PTHR42701">
    <property type="entry name" value="IMIDAZOLE GLYCEROL PHOSPHATE SYNTHASE SUBUNIT HISH"/>
    <property type="match status" value="1"/>
</dbReference>
<dbReference type="NCBIfam" id="TIGR01855">
    <property type="entry name" value="IMP_synth_hisH"/>
    <property type="match status" value="1"/>
</dbReference>
<dbReference type="GO" id="GO:0016757">
    <property type="term" value="F:glycosyltransferase activity"/>
    <property type="evidence" value="ECO:0007669"/>
    <property type="project" value="UniProtKB-KW"/>
</dbReference>
<keyword evidence="3 10" id="KW-0028">Amino-acid biosynthesis</keyword>
<dbReference type="HAMAP" id="MF_00278">
    <property type="entry name" value="HisH"/>
    <property type="match status" value="1"/>
</dbReference>
<feature type="active site" description="Nucleophile" evidence="10">
    <location>
        <position position="79"/>
    </location>
</feature>
<keyword evidence="10" id="KW-0963">Cytoplasm</keyword>
<comment type="pathway">
    <text evidence="1 10">Amino-acid biosynthesis; L-histidine biosynthesis; L-histidine from 5-phospho-alpha-D-ribose 1-diphosphate: step 5/9.</text>
</comment>
<comment type="function">
    <text evidence="10">IGPS catalyzes the conversion of PRFAR and glutamine to IGP, AICAR and glutamate. The HisH subunit catalyzes the hydrolysis of glutamine to glutamate and ammonia as part of the synthesis of IGP and AICAR. The resulting ammonia molecule is channeled to the active site of HisF.</text>
</comment>
<reference evidence="12 13" key="1">
    <citation type="submission" date="2023-07" db="EMBL/GenBank/DDBJ databases">
        <title>Genomic Encyclopedia of Type Strains, Phase IV (KMG-IV): sequencing the most valuable type-strain genomes for metagenomic binning, comparative biology and taxonomic classification.</title>
        <authorList>
            <person name="Goeker M."/>
        </authorList>
    </citation>
    <scope>NUCLEOTIDE SEQUENCE [LARGE SCALE GENOMIC DNA]</scope>
    <source>
        <strain evidence="12 13">DSM 12751</strain>
    </source>
</reference>